<feature type="region of interest" description="Disordered" evidence="1">
    <location>
        <begin position="55"/>
        <end position="97"/>
    </location>
</feature>
<dbReference type="Proteomes" id="UP001180754">
    <property type="component" value="Unassembled WGS sequence"/>
</dbReference>
<sequence>MPQVDDDDYEPVFKKSNWGTSRYVYNPNNPVGMALIILSLVFALVMMFLMEERKGPFEPPKETPWSPQIDDNPTYPWDEDPYATPPDGTTPMPSPTP</sequence>
<organism evidence="3 4">
    <name type="scientific">Streptomyces lonegramiae</name>
    <dbReference type="NCBI Taxonomy" id="3075524"/>
    <lineage>
        <taxon>Bacteria</taxon>
        <taxon>Bacillati</taxon>
        <taxon>Actinomycetota</taxon>
        <taxon>Actinomycetes</taxon>
        <taxon>Kitasatosporales</taxon>
        <taxon>Streptomycetaceae</taxon>
        <taxon>Streptomyces</taxon>
    </lineage>
</organism>
<evidence type="ECO:0000313" key="3">
    <source>
        <dbReference type="EMBL" id="MDT0549609.1"/>
    </source>
</evidence>
<evidence type="ECO:0000256" key="1">
    <source>
        <dbReference type="SAM" id="MobiDB-lite"/>
    </source>
</evidence>
<evidence type="ECO:0000256" key="2">
    <source>
        <dbReference type="SAM" id="Phobius"/>
    </source>
</evidence>
<keyword evidence="4" id="KW-1185">Reference proteome</keyword>
<accession>A0ABU2XUM4</accession>
<protein>
    <submittedName>
        <fullName evidence="3">Uncharacterized protein</fullName>
    </submittedName>
</protein>
<keyword evidence="2" id="KW-1133">Transmembrane helix</keyword>
<keyword evidence="2" id="KW-0812">Transmembrane</keyword>
<feature type="transmembrane region" description="Helical" evidence="2">
    <location>
        <begin position="31"/>
        <end position="50"/>
    </location>
</feature>
<gene>
    <name evidence="3" type="ORF">RND15_44210</name>
</gene>
<dbReference type="EMBL" id="JAVRFD010000035">
    <property type="protein sequence ID" value="MDT0549609.1"/>
    <property type="molecule type" value="Genomic_DNA"/>
</dbReference>
<comment type="caution">
    <text evidence="3">The sequence shown here is derived from an EMBL/GenBank/DDBJ whole genome shotgun (WGS) entry which is preliminary data.</text>
</comment>
<name>A0ABU2XUM4_9ACTN</name>
<dbReference type="RefSeq" id="WP_311730174.1">
    <property type="nucleotide sequence ID" value="NZ_JAVRFD010000035.1"/>
</dbReference>
<keyword evidence="2" id="KW-0472">Membrane</keyword>
<reference evidence="3" key="1">
    <citation type="submission" date="2024-05" db="EMBL/GenBank/DDBJ databases">
        <title>30 novel species of actinomycetes from the DSMZ collection.</title>
        <authorList>
            <person name="Nouioui I."/>
        </authorList>
    </citation>
    <scope>NUCLEOTIDE SEQUENCE</scope>
    <source>
        <strain evidence="3">DSM 41529</strain>
    </source>
</reference>
<proteinExistence type="predicted"/>
<evidence type="ECO:0000313" key="4">
    <source>
        <dbReference type="Proteomes" id="UP001180754"/>
    </source>
</evidence>